<evidence type="ECO:0000256" key="1">
    <source>
        <dbReference type="SAM" id="MobiDB-lite"/>
    </source>
</evidence>
<dbReference type="Proteomes" id="UP000198932">
    <property type="component" value="Unassembled WGS sequence"/>
</dbReference>
<evidence type="ECO:0008006" key="6">
    <source>
        <dbReference type="Google" id="ProtNLM"/>
    </source>
</evidence>
<accession>A0A1I6FYA1</accession>
<feature type="compositionally biased region" description="Basic and acidic residues" evidence="1">
    <location>
        <begin position="57"/>
        <end position="69"/>
    </location>
</feature>
<dbReference type="RefSeq" id="WP_092920806.1">
    <property type="nucleotide sequence ID" value="NZ_FOYN01000002.1"/>
</dbReference>
<gene>
    <name evidence="4" type="ORF">SAMN04487937_1374</name>
</gene>
<dbReference type="AlphaFoldDB" id="A0A1I6FYA1"/>
<dbReference type="Pfam" id="PF23420">
    <property type="entry name" value="DUF7108_C"/>
    <property type="match status" value="1"/>
</dbReference>
<feature type="domain" description="DUF7108" evidence="3">
    <location>
        <begin position="144"/>
        <end position="229"/>
    </location>
</feature>
<proteinExistence type="predicted"/>
<feature type="region of interest" description="Disordered" evidence="1">
    <location>
        <begin position="226"/>
        <end position="269"/>
    </location>
</feature>
<dbReference type="STRING" id="35743.SAMN04487937_1374"/>
<evidence type="ECO:0000259" key="3">
    <source>
        <dbReference type="Pfam" id="PF23420"/>
    </source>
</evidence>
<evidence type="ECO:0000313" key="4">
    <source>
        <dbReference type="EMBL" id="SFR34918.1"/>
    </source>
</evidence>
<reference evidence="5" key="1">
    <citation type="submission" date="2016-10" db="EMBL/GenBank/DDBJ databases">
        <authorList>
            <person name="Varghese N."/>
            <person name="Submissions S."/>
        </authorList>
    </citation>
    <scope>NUCLEOTIDE SEQUENCE [LARGE SCALE GENOMIC DNA]</scope>
    <source>
        <strain evidence="5">RD 26</strain>
    </source>
</reference>
<dbReference type="InterPro" id="IPR056494">
    <property type="entry name" value="DUF7108_C"/>
</dbReference>
<feature type="compositionally biased region" description="Acidic residues" evidence="1">
    <location>
        <begin position="21"/>
        <end position="38"/>
    </location>
</feature>
<protein>
    <recommendedName>
        <fullName evidence="6">RnhA operon protein</fullName>
    </recommendedName>
</protein>
<evidence type="ECO:0000313" key="5">
    <source>
        <dbReference type="Proteomes" id="UP000198932"/>
    </source>
</evidence>
<feature type="region of interest" description="Disordered" evidence="1">
    <location>
        <begin position="1"/>
        <end position="83"/>
    </location>
</feature>
<name>A0A1I6FYA1_HALSD</name>
<sequence length="269" mass="29477">MTRTDDDPPEWAKERAREMMAAEEADAEADGPADEDDADPHPDDERVPDVPVAAVDEAERLTRLAREAESAEPTPEIEEAAGQYRERRDALAAEYGYTARVRDEDDALVLYPDEWMEDGTVRLDRVEDTDRAVEVSLSGPGDADRYRQVAAYNEAVAEAVADREPDVHARTAETFAAFMSNHYVRPVDDATPAMRAEFREEYLVRNGWPTDEQLDAVDESLSVIESVAGDIDDPADDSADVDDPADDSADVDDPADDSADADGSADDPA</sequence>
<organism evidence="4 5">
    <name type="scientific">Halorubrum sodomense</name>
    <dbReference type="NCBI Taxonomy" id="35743"/>
    <lineage>
        <taxon>Archaea</taxon>
        <taxon>Methanobacteriati</taxon>
        <taxon>Methanobacteriota</taxon>
        <taxon>Stenosarchaea group</taxon>
        <taxon>Halobacteria</taxon>
        <taxon>Halobacteriales</taxon>
        <taxon>Haloferacaceae</taxon>
        <taxon>Halorubrum</taxon>
    </lineage>
</organism>
<dbReference type="EMBL" id="FOYN01000002">
    <property type="protein sequence ID" value="SFR34918.1"/>
    <property type="molecule type" value="Genomic_DNA"/>
</dbReference>
<feature type="compositionally biased region" description="Basic and acidic residues" evidence="1">
    <location>
        <begin position="39"/>
        <end position="48"/>
    </location>
</feature>
<feature type="compositionally biased region" description="Basic and acidic residues" evidence="1">
    <location>
        <begin position="1"/>
        <end position="20"/>
    </location>
</feature>
<evidence type="ECO:0000259" key="2">
    <source>
        <dbReference type="Pfam" id="PF23418"/>
    </source>
</evidence>
<dbReference type="InterPro" id="IPR055532">
    <property type="entry name" value="DUF7108_N"/>
</dbReference>
<feature type="domain" description="DUF7108" evidence="2">
    <location>
        <begin position="50"/>
        <end position="139"/>
    </location>
</feature>
<keyword evidence="5" id="KW-1185">Reference proteome</keyword>
<dbReference type="OrthoDB" id="203809at2157"/>
<dbReference type="Pfam" id="PF23418">
    <property type="entry name" value="DUF7108"/>
    <property type="match status" value="1"/>
</dbReference>
<feature type="compositionally biased region" description="Acidic residues" evidence="1">
    <location>
        <begin position="230"/>
        <end position="269"/>
    </location>
</feature>